<name>L8WMM7_THACA</name>
<dbReference type="HOGENOM" id="CLU_2265544_0_0_1"/>
<proteinExistence type="predicted"/>
<evidence type="ECO:0000313" key="2">
    <source>
        <dbReference type="Proteomes" id="UP000011668"/>
    </source>
</evidence>
<dbReference type="AlphaFoldDB" id="L8WMM7"/>
<gene>
    <name evidence="1" type="ORF">AG1IA_07928</name>
</gene>
<reference evidence="1 2" key="1">
    <citation type="journal article" date="2013" name="Nat. Commun.">
        <title>The evolution and pathogenic mechanisms of the rice sheath blight pathogen.</title>
        <authorList>
            <person name="Zheng A."/>
            <person name="Lin R."/>
            <person name="Xu L."/>
            <person name="Qin P."/>
            <person name="Tang C."/>
            <person name="Ai P."/>
            <person name="Zhang D."/>
            <person name="Liu Y."/>
            <person name="Sun Z."/>
            <person name="Feng H."/>
            <person name="Wang Y."/>
            <person name="Chen Y."/>
            <person name="Liang X."/>
            <person name="Fu R."/>
            <person name="Li Q."/>
            <person name="Zhang J."/>
            <person name="Yu X."/>
            <person name="Xie Z."/>
            <person name="Ding L."/>
            <person name="Guan P."/>
            <person name="Tang J."/>
            <person name="Liang Y."/>
            <person name="Wang S."/>
            <person name="Deng Q."/>
            <person name="Li S."/>
            <person name="Zhu J."/>
            <person name="Wang L."/>
            <person name="Liu H."/>
            <person name="Li P."/>
        </authorList>
    </citation>
    <scope>NUCLEOTIDE SEQUENCE [LARGE SCALE GENOMIC DNA]</scope>
    <source>
        <strain evidence="2">AG-1 IA</strain>
    </source>
</reference>
<organism evidence="1 2">
    <name type="scientific">Thanatephorus cucumeris (strain AG1-IA)</name>
    <name type="common">Rice sheath blight fungus</name>
    <name type="synonym">Rhizoctonia solani</name>
    <dbReference type="NCBI Taxonomy" id="983506"/>
    <lineage>
        <taxon>Eukaryota</taxon>
        <taxon>Fungi</taxon>
        <taxon>Dikarya</taxon>
        <taxon>Basidiomycota</taxon>
        <taxon>Agaricomycotina</taxon>
        <taxon>Agaricomycetes</taxon>
        <taxon>Cantharellales</taxon>
        <taxon>Ceratobasidiaceae</taxon>
        <taxon>Rhizoctonia</taxon>
        <taxon>Rhizoctonia solani AG-1</taxon>
    </lineage>
</organism>
<evidence type="ECO:0000313" key="1">
    <source>
        <dbReference type="EMBL" id="ELU38043.1"/>
    </source>
</evidence>
<protein>
    <submittedName>
        <fullName evidence="1">Uncharacterized protein</fullName>
    </submittedName>
</protein>
<sequence length="103" mass="11711">MMSTLANTSRDMVANQDVTQSVDHAPTQFAARKYAAYFREAMRTMIRPQASNVLTIHSLYKGPSDMPKLKPPHLLYTPRKLQTILASTYRCQLLSPISQTKLR</sequence>
<dbReference type="EMBL" id="AFRT01002289">
    <property type="protein sequence ID" value="ELU38043.1"/>
    <property type="molecule type" value="Genomic_DNA"/>
</dbReference>
<accession>L8WMM7</accession>
<comment type="caution">
    <text evidence="1">The sequence shown here is derived from an EMBL/GenBank/DDBJ whole genome shotgun (WGS) entry which is preliminary data.</text>
</comment>
<keyword evidence="2" id="KW-1185">Reference proteome</keyword>
<dbReference type="Proteomes" id="UP000011668">
    <property type="component" value="Unassembled WGS sequence"/>
</dbReference>